<accession>A0ABW0TMA2</accession>
<dbReference type="InterPro" id="IPR021210">
    <property type="entry name" value="Exosporium_BclB"/>
</dbReference>
<evidence type="ECO:0000313" key="2">
    <source>
        <dbReference type="Proteomes" id="UP001596109"/>
    </source>
</evidence>
<keyword evidence="2" id="KW-1185">Reference proteome</keyword>
<dbReference type="EMBL" id="JBHSNO010000008">
    <property type="protein sequence ID" value="MFC5590642.1"/>
    <property type="molecule type" value="Genomic_DNA"/>
</dbReference>
<reference evidence="2" key="1">
    <citation type="journal article" date="2019" name="Int. J. Syst. Evol. Microbiol.">
        <title>The Global Catalogue of Microorganisms (GCM) 10K type strain sequencing project: providing services to taxonomists for standard genome sequencing and annotation.</title>
        <authorList>
            <consortium name="The Broad Institute Genomics Platform"/>
            <consortium name="The Broad Institute Genome Sequencing Center for Infectious Disease"/>
            <person name="Wu L."/>
            <person name="Ma J."/>
        </authorList>
    </citation>
    <scope>NUCLEOTIDE SEQUENCE [LARGE SCALE GENOMIC DNA]</scope>
    <source>
        <strain evidence="2">CGMCC 4.1434</strain>
    </source>
</reference>
<dbReference type="NCBIfam" id="TIGR03721">
    <property type="entry name" value="exospore_TM"/>
    <property type="match status" value="1"/>
</dbReference>
<proteinExistence type="predicted"/>
<sequence length="225" mass="22650">MSNFHRHHGCSRCGGRDRHHHGRCQNNIQCGTPTTNPCGLLGPFVAINPDCVVQPRSTASIIPFSSGTVPAVLVTTALGLVGTTSAIGFGTSVPGITISALNTIDLGVLPSEAFVVPREGNITALSASFITTLAFAAATGPTTIRAQIYRAPEGSTTFTATGAFVDLAPPIPAPIAVGAVSTGNGSFAPVPVSVGDRLLLVFSATTSTAVAVTVTGNAAAGITIE</sequence>
<organism evidence="1 2">
    <name type="scientific">Sporosarcina soli</name>
    <dbReference type="NCBI Taxonomy" id="334736"/>
    <lineage>
        <taxon>Bacteria</taxon>
        <taxon>Bacillati</taxon>
        <taxon>Bacillota</taxon>
        <taxon>Bacilli</taxon>
        <taxon>Bacillales</taxon>
        <taxon>Caryophanaceae</taxon>
        <taxon>Sporosarcina</taxon>
    </lineage>
</organism>
<name>A0ABW0TMA2_9BACL</name>
<comment type="caution">
    <text evidence="1">The sequence shown here is derived from an EMBL/GenBank/DDBJ whole genome shotgun (WGS) entry which is preliminary data.</text>
</comment>
<dbReference type="RefSeq" id="WP_381437402.1">
    <property type="nucleotide sequence ID" value="NZ_JBHSNO010000008.1"/>
</dbReference>
<evidence type="ECO:0000313" key="1">
    <source>
        <dbReference type="EMBL" id="MFC5590642.1"/>
    </source>
</evidence>
<gene>
    <name evidence="1" type="ORF">ACFPRA_17180</name>
</gene>
<protein>
    <submittedName>
        <fullName evidence="1">Exosporium glycoprotein BclB-related protein</fullName>
    </submittedName>
</protein>
<dbReference type="Proteomes" id="UP001596109">
    <property type="component" value="Unassembled WGS sequence"/>
</dbReference>